<dbReference type="EMBL" id="JAPEUL010000007">
    <property type="protein sequence ID" value="MCW4629374.1"/>
    <property type="molecule type" value="Genomic_DNA"/>
</dbReference>
<comment type="caution">
    <text evidence="2">The sequence shown here is derived from an EMBL/GenBank/DDBJ whole genome shotgun (WGS) entry which is preliminary data.</text>
</comment>
<proteinExistence type="predicted"/>
<dbReference type="Proteomes" id="UP001431181">
    <property type="component" value="Unassembled WGS sequence"/>
</dbReference>
<feature type="region of interest" description="Disordered" evidence="1">
    <location>
        <begin position="44"/>
        <end position="67"/>
    </location>
</feature>
<dbReference type="RefSeq" id="WP_265218556.1">
    <property type="nucleotide sequence ID" value="NZ_JAPEUL010000007.1"/>
</dbReference>
<gene>
    <name evidence="2" type="ORF">ONZ52_10525</name>
</gene>
<protein>
    <submittedName>
        <fullName evidence="2">Uncharacterized protein</fullName>
    </submittedName>
</protein>
<organism evidence="2 3">
    <name type="scientific">Marinomonas rhodophyticola</name>
    <dbReference type="NCBI Taxonomy" id="2992803"/>
    <lineage>
        <taxon>Bacteria</taxon>
        <taxon>Pseudomonadati</taxon>
        <taxon>Pseudomonadota</taxon>
        <taxon>Gammaproteobacteria</taxon>
        <taxon>Oceanospirillales</taxon>
        <taxon>Oceanospirillaceae</taxon>
        <taxon>Marinomonas</taxon>
    </lineage>
</organism>
<evidence type="ECO:0000313" key="3">
    <source>
        <dbReference type="Proteomes" id="UP001431181"/>
    </source>
</evidence>
<reference evidence="2" key="1">
    <citation type="submission" date="2022-11" db="EMBL/GenBank/DDBJ databases">
        <title>Marinomonas sp. nov., isolated from marine algae.</title>
        <authorList>
            <person name="Choi D.G."/>
            <person name="Kim J.M."/>
            <person name="Lee J.K."/>
            <person name="Baek J.H."/>
            <person name="Jeon C.O."/>
        </authorList>
    </citation>
    <scope>NUCLEOTIDE SEQUENCE</scope>
    <source>
        <strain evidence="2">KJ51-3</strain>
    </source>
</reference>
<accession>A0ABT3KG03</accession>
<keyword evidence="3" id="KW-1185">Reference proteome</keyword>
<evidence type="ECO:0000256" key="1">
    <source>
        <dbReference type="SAM" id="MobiDB-lite"/>
    </source>
</evidence>
<name>A0ABT3KG03_9GAMM</name>
<feature type="compositionally biased region" description="Low complexity" evidence="1">
    <location>
        <begin position="53"/>
        <end position="67"/>
    </location>
</feature>
<sequence>MRTDSNTVLSLSSSIPPKKAALAKASSESGVAFSKDLHNAKEAHNAKKEVVANGSSVSNGGTSGTRY</sequence>
<evidence type="ECO:0000313" key="2">
    <source>
        <dbReference type="EMBL" id="MCW4629374.1"/>
    </source>
</evidence>